<dbReference type="Pfam" id="PF00496">
    <property type="entry name" value="SBP_bac_5"/>
    <property type="match status" value="1"/>
</dbReference>
<evidence type="ECO:0000313" key="8">
    <source>
        <dbReference type="Proteomes" id="UP001268542"/>
    </source>
</evidence>
<keyword evidence="4 5" id="KW-0732">Signal</keyword>
<dbReference type="PROSITE" id="PS51257">
    <property type="entry name" value="PROKAR_LIPOPROTEIN"/>
    <property type="match status" value="1"/>
</dbReference>
<dbReference type="Gene3D" id="3.90.76.10">
    <property type="entry name" value="Dipeptide-binding Protein, Domain 1"/>
    <property type="match status" value="1"/>
</dbReference>
<proteinExistence type="inferred from homology"/>
<dbReference type="InterPro" id="IPR039424">
    <property type="entry name" value="SBP_5"/>
</dbReference>
<protein>
    <submittedName>
        <fullName evidence="7">ABC transporter substrate-binding protein</fullName>
    </submittedName>
</protein>
<dbReference type="PANTHER" id="PTHR30290:SF10">
    <property type="entry name" value="PERIPLASMIC OLIGOPEPTIDE-BINDING PROTEIN-RELATED"/>
    <property type="match status" value="1"/>
</dbReference>
<comment type="caution">
    <text evidence="7">The sequence shown here is derived from an EMBL/GenBank/DDBJ whole genome shotgun (WGS) entry which is preliminary data.</text>
</comment>
<organism evidence="7 8">
    <name type="scientific">Nocardioides imazamoxiresistens</name>
    <dbReference type="NCBI Taxonomy" id="3231893"/>
    <lineage>
        <taxon>Bacteria</taxon>
        <taxon>Bacillati</taxon>
        <taxon>Actinomycetota</taxon>
        <taxon>Actinomycetes</taxon>
        <taxon>Propionibacteriales</taxon>
        <taxon>Nocardioidaceae</taxon>
        <taxon>Nocardioides</taxon>
    </lineage>
</organism>
<accession>A0ABU3PUX4</accession>
<evidence type="ECO:0000313" key="7">
    <source>
        <dbReference type="EMBL" id="MDT9593021.1"/>
    </source>
</evidence>
<evidence type="ECO:0000256" key="4">
    <source>
        <dbReference type="ARBA" id="ARBA00022729"/>
    </source>
</evidence>
<keyword evidence="3" id="KW-0813">Transport</keyword>
<dbReference type="Gene3D" id="3.40.190.10">
    <property type="entry name" value="Periplasmic binding protein-like II"/>
    <property type="match status" value="1"/>
</dbReference>
<evidence type="ECO:0000256" key="1">
    <source>
        <dbReference type="ARBA" id="ARBA00004196"/>
    </source>
</evidence>
<evidence type="ECO:0000259" key="6">
    <source>
        <dbReference type="Pfam" id="PF00496"/>
    </source>
</evidence>
<gene>
    <name evidence="7" type="ORF">RDV89_08075</name>
</gene>
<feature type="domain" description="Solute-binding protein family 5" evidence="6">
    <location>
        <begin position="84"/>
        <end position="432"/>
    </location>
</feature>
<keyword evidence="8" id="KW-1185">Reference proteome</keyword>
<dbReference type="SUPFAM" id="SSF53850">
    <property type="entry name" value="Periplasmic binding protein-like II"/>
    <property type="match status" value="1"/>
</dbReference>
<dbReference type="RefSeq" id="WP_315732448.1">
    <property type="nucleotide sequence ID" value="NZ_JAVYII010000003.1"/>
</dbReference>
<dbReference type="InterPro" id="IPR000914">
    <property type="entry name" value="SBP_5_dom"/>
</dbReference>
<sequence length="519" mass="55268">MRTTFTSRLRAVARPTAALTAAAVASMTLAACGGGSSAASTDNLRFGLSAEPVTLTTGVWQGSATNFVMTLIHRGLMTLDESGELVPGLAESFETPDPTTYVFTLRDDLTFSDGSPLTGENVKSSLEYYANPDAGSTLIAGLSDISDITVDSDTQVTITLAEPNNAFLEYLAVPTAAIVPEASLNAETPNTVGAGPFVLEDQQEGVGMTLDKFDDFYGAEDVELEGIDVSYYADGDARANALVSGDVDMIDYVTWENFDRVGSTDGVELAAQPGPFQYVQFNTTEGPFADPQVREAVAYAINRENALTAAFQSNGEELAGVVMPDDAALEGVGDDLWSYDPDRAQELLAEAGYPDGFEATLLATSQYTFLQDTALSVQQDLQAIGIDVTLDAPDWSGRLEKGAAGDYDLAVSGDVGIVTNPSYLLGFVEGPDNFNRSFGYSSPEITEALTAGLRATDDESRVAAYEEAFDLFATDVPFASIDTRDQAWAYSDDVEGFTNLSGFHTFFSGYTLVNTSIER</sequence>
<comment type="subcellular location">
    <subcellularLocation>
        <location evidence="1">Cell envelope</location>
    </subcellularLocation>
</comment>
<dbReference type="PIRSF" id="PIRSF002741">
    <property type="entry name" value="MppA"/>
    <property type="match status" value="1"/>
</dbReference>
<comment type="similarity">
    <text evidence="2">Belongs to the bacterial solute-binding protein 5 family.</text>
</comment>
<name>A0ABU3PUX4_9ACTN</name>
<dbReference type="PANTHER" id="PTHR30290">
    <property type="entry name" value="PERIPLASMIC BINDING COMPONENT OF ABC TRANSPORTER"/>
    <property type="match status" value="1"/>
</dbReference>
<reference evidence="7 8" key="1">
    <citation type="submission" date="2023-08" db="EMBL/GenBank/DDBJ databases">
        <title>Nocardioides seae sp. nov., a bacterium isolated from a soil.</title>
        <authorList>
            <person name="Wang X."/>
        </authorList>
    </citation>
    <scope>NUCLEOTIDE SEQUENCE [LARGE SCALE GENOMIC DNA]</scope>
    <source>
        <strain evidence="7 8">YZH12</strain>
    </source>
</reference>
<evidence type="ECO:0000256" key="5">
    <source>
        <dbReference type="SAM" id="SignalP"/>
    </source>
</evidence>
<dbReference type="Proteomes" id="UP001268542">
    <property type="component" value="Unassembled WGS sequence"/>
</dbReference>
<dbReference type="Gene3D" id="3.10.105.10">
    <property type="entry name" value="Dipeptide-binding Protein, Domain 3"/>
    <property type="match status" value="1"/>
</dbReference>
<feature type="signal peptide" evidence="5">
    <location>
        <begin position="1"/>
        <end position="30"/>
    </location>
</feature>
<dbReference type="InterPro" id="IPR030678">
    <property type="entry name" value="Peptide/Ni-bd"/>
</dbReference>
<feature type="chain" id="PRO_5045175066" evidence="5">
    <location>
        <begin position="31"/>
        <end position="519"/>
    </location>
</feature>
<dbReference type="EMBL" id="JAVYII010000003">
    <property type="protein sequence ID" value="MDT9593021.1"/>
    <property type="molecule type" value="Genomic_DNA"/>
</dbReference>
<evidence type="ECO:0000256" key="2">
    <source>
        <dbReference type="ARBA" id="ARBA00005695"/>
    </source>
</evidence>
<evidence type="ECO:0000256" key="3">
    <source>
        <dbReference type="ARBA" id="ARBA00022448"/>
    </source>
</evidence>